<accession>A0A9P5U8A6</accession>
<name>A0A9P5U8A6_9AGAR</name>
<evidence type="ECO:0000256" key="3">
    <source>
        <dbReference type="ARBA" id="ARBA00022475"/>
    </source>
</evidence>
<dbReference type="PANTHER" id="PTHR33281">
    <property type="entry name" value="UPF0187 PROTEIN YNEE"/>
    <property type="match status" value="1"/>
</dbReference>
<keyword evidence="2" id="KW-0813">Transport</keyword>
<keyword evidence="5 9" id="KW-1133">Transmembrane helix</keyword>
<keyword evidence="3" id="KW-1003">Cell membrane</keyword>
<dbReference type="GO" id="GO:0005254">
    <property type="term" value="F:chloride channel activity"/>
    <property type="evidence" value="ECO:0007669"/>
    <property type="project" value="InterPro"/>
</dbReference>
<reference evidence="10" key="1">
    <citation type="submission" date="2020-11" db="EMBL/GenBank/DDBJ databases">
        <authorList>
            <consortium name="DOE Joint Genome Institute"/>
            <person name="Ahrendt S."/>
            <person name="Riley R."/>
            <person name="Andreopoulos W."/>
            <person name="Labutti K."/>
            <person name="Pangilinan J."/>
            <person name="Ruiz-Duenas F.J."/>
            <person name="Barrasa J.M."/>
            <person name="Sanchez-Garcia M."/>
            <person name="Camarero S."/>
            <person name="Miyauchi S."/>
            <person name="Serrano A."/>
            <person name="Linde D."/>
            <person name="Babiker R."/>
            <person name="Drula E."/>
            <person name="Ayuso-Fernandez I."/>
            <person name="Pacheco R."/>
            <person name="Padilla G."/>
            <person name="Ferreira P."/>
            <person name="Barriuso J."/>
            <person name="Kellner H."/>
            <person name="Castanera R."/>
            <person name="Alfaro M."/>
            <person name="Ramirez L."/>
            <person name="Pisabarro A.G."/>
            <person name="Kuo A."/>
            <person name="Tritt A."/>
            <person name="Lipzen A."/>
            <person name="He G."/>
            <person name="Yan M."/>
            <person name="Ng V."/>
            <person name="Cullen D."/>
            <person name="Martin F."/>
            <person name="Rosso M.-N."/>
            <person name="Henrissat B."/>
            <person name="Hibbett D."/>
            <person name="Martinez A.T."/>
            <person name="Grigoriev I.V."/>
        </authorList>
    </citation>
    <scope>NUCLEOTIDE SEQUENCE</scope>
    <source>
        <strain evidence="10">AH 40177</strain>
    </source>
</reference>
<evidence type="ECO:0000256" key="2">
    <source>
        <dbReference type="ARBA" id="ARBA00022448"/>
    </source>
</evidence>
<feature type="compositionally biased region" description="Basic and acidic residues" evidence="8">
    <location>
        <begin position="260"/>
        <end position="270"/>
    </location>
</feature>
<dbReference type="OrthoDB" id="1368at2759"/>
<dbReference type="InterPro" id="IPR044669">
    <property type="entry name" value="YneE/VCCN1/2-like"/>
</dbReference>
<feature type="transmembrane region" description="Helical" evidence="9">
    <location>
        <begin position="401"/>
        <end position="422"/>
    </location>
</feature>
<comment type="subcellular location">
    <subcellularLocation>
        <location evidence="1">Cell membrane</location>
        <topology evidence="1">Multi-pass membrane protein</topology>
    </subcellularLocation>
</comment>
<evidence type="ECO:0000256" key="5">
    <source>
        <dbReference type="ARBA" id="ARBA00022989"/>
    </source>
</evidence>
<sequence>MSGPGISVISPAGATRKDFGLKRTGTLSHKGFKTVSDPYAGRQRTGSSLVSALLATALFRCWHILIFFAAWASLISVLNAQGHRLIIQPTLLTVVGTVLGFVISYRTTSSFERYNEGRRLWSQIVLASRTFARTVWFHIPDPPATPTESAELLKAKAMIEKKTVINLIEAFSVAVKHYLRGEDGIYYEDLYYLVKFLPAYALPTGLPSNPDLINNENTIPSPPGSPRSTSTQRPSLPAHISFRSNGSQAAAPRPPQLSLERPRESEKVSSDIKSTISEEPAERVILHKSDEVFLFPAKMPPKYHLFDLFPFSLLVKVLTKRGKEVKGKKAAKLRAKMRNNAVSHNLPLEISLYLSSYISALQQRKVNDVPTTNTMLAALNQLVDSLTGLERILTTPIPFSYSFHLWAVAVIYVLALPPQIWATLGWKTIPATVILAFIFFGFLVAGEEIENPFGYDLNDLNLDHFTRNIIRNELRALTSTPAPDPARWAFAPENDLLFASDTHNDERVTPQEWIGRGYMEMQHTLSAI</sequence>
<evidence type="ECO:0000256" key="1">
    <source>
        <dbReference type="ARBA" id="ARBA00004651"/>
    </source>
</evidence>
<organism evidence="10 11">
    <name type="scientific">Rhodocollybia butyracea</name>
    <dbReference type="NCBI Taxonomy" id="206335"/>
    <lineage>
        <taxon>Eukaryota</taxon>
        <taxon>Fungi</taxon>
        <taxon>Dikarya</taxon>
        <taxon>Basidiomycota</taxon>
        <taxon>Agaricomycotina</taxon>
        <taxon>Agaricomycetes</taxon>
        <taxon>Agaricomycetidae</taxon>
        <taxon>Agaricales</taxon>
        <taxon>Marasmiineae</taxon>
        <taxon>Omphalotaceae</taxon>
        <taxon>Rhodocollybia</taxon>
    </lineage>
</organism>
<feature type="transmembrane region" description="Helical" evidence="9">
    <location>
        <begin position="52"/>
        <end position="74"/>
    </location>
</feature>
<keyword evidence="4 9" id="KW-0812">Transmembrane</keyword>
<protein>
    <submittedName>
        <fullName evidence="10">Bestrophin, RFP-TM, chloride channel-domain-containing protein</fullName>
    </submittedName>
</protein>
<feature type="region of interest" description="Disordered" evidence="8">
    <location>
        <begin position="212"/>
        <end position="274"/>
    </location>
</feature>
<evidence type="ECO:0000256" key="7">
    <source>
        <dbReference type="ARBA" id="ARBA00023136"/>
    </source>
</evidence>
<evidence type="ECO:0000256" key="6">
    <source>
        <dbReference type="ARBA" id="ARBA00023065"/>
    </source>
</evidence>
<evidence type="ECO:0000256" key="9">
    <source>
        <dbReference type="SAM" id="Phobius"/>
    </source>
</evidence>
<evidence type="ECO:0000256" key="8">
    <source>
        <dbReference type="SAM" id="MobiDB-lite"/>
    </source>
</evidence>
<dbReference type="Pfam" id="PF25539">
    <property type="entry name" value="Bestrophin_2"/>
    <property type="match status" value="2"/>
</dbReference>
<dbReference type="GO" id="GO:0005886">
    <property type="term" value="C:plasma membrane"/>
    <property type="evidence" value="ECO:0007669"/>
    <property type="project" value="UniProtKB-SubCell"/>
</dbReference>
<comment type="caution">
    <text evidence="10">The sequence shown here is derived from an EMBL/GenBank/DDBJ whole genome shotgun (WGS) entry which is preliminary data.</text>
</comment>
<dbReference type="PANTHER" id="PTHR33281:SF19">
    <property type="entry name" value="VOLTAGE-DEPENDENT ANION CHANNEL-FORMING PROTEIN YNEE"/>
    <property type="match status" value="1"/>
</dbReference>
<proteinExistence type="predicted"/>
<evidence type="ECO:0000313" key="11">
    <source>
        <dbReference type="Proteomes" id="UP000772434"/>
    </source>
</evidence>
<feature type="transmembrane region" description="Helical" evidence="9">
    <location>
        <begin position="86"/>
        <end position="105"/>
    </location>
</feature>
<gene>
    <name evidence="10" type="ORF">BDP27DRAFT_1292298</name>
</gene>
<dbReference type="AlphaFoldDB" id="A0A9P5U8A6"/>
<feature type="compositionally biased region" description="Low complexity" evidence="8">
    <location>
        <begin position="226"/>
        <end position="235"/>
    </location>
</feature>
<evidence type="ECO:0000313" key="10">
    <source>
        <dbReference type="EMBL" id="KAF9070755.1"/>
    </source>
</evidence>
<dbReference type="Proteomes" id="UP000772434">
    <property type="component" value="Unassembled WGS sequence"/>
</dbReference>
<keyword evidence="7 9" id="KW-0472">Membrane</keyword>
<feature type="transmembrane region" description="Helical" evidence="9">
    <location>
        <begin position="428"/>
        <end position="445"/>
    </location>
</feature>
<evidence type="ECO:0000256" key="4">
    <source>
        <dbReference type="ARBA" id="ARBA00022692"/>
    </source>
</evidence>
<dbReference type="EMBL" id="JADNRY010000038">
    <property type="protein sequence ID" value="KAF9070755.1"/>
    <property type="molecule type" value="Genomic_DNA"/>
</dbReference>
<keyword evidence="11" id="KW-1185">Reference proteome</keyword>
<keyword evidence="6" id="KW-0406">Ion transport</keyword>